<gene>
    <name evidence="11" type="ORF">M0812_06315</name>
</gene>
<keyword evidence="2 8" id="KW-0812">Transmembrane</keyword>
<feature type="domain" description="Palmitoyltransferase DHHC" evidence="10">
    <location>
        <begin position="397"/>
        <end position="521"/>
    </location>
</feature>
<keyword evidence="8" id="KW-0012">Acyltransferase</keyword>
<keyword evidence="6 8" id="KW-0472">Membrane</keyword>
<dbReference type="InterPro" id="IPR001594">
    <property type="entry name" value="Palmitoyltrfase_DHHC"/>
</dbReference>
<dbReference type="PANTHER" id="PTHR24161">
    <property type="entry name" value="ANK_REP_REGION DOMAIN-CONTAINING PROTEIN-RELATED"/>
    <property type="match status" value="1"/>
</dbReference>
<dbReference type="GO" id="GO:0019706">
    <property type="term" value="F:protein-cysteine S-palmitoyltransferase activity"/>
    <property type="evidence" value="ECO:0007669"/>
    <property type="project" value="UniProtKB-EC"/>
</dbReference>
<keyword evidence="3" id="KW-0677">Repeat</keyword>
<evidence type="ECO:0000256" key="6">
    <source>
        <dbReference type="ARBA" id="ARBA00023136"/>
    </source>
</evidence>
<dbReference type="Proteomes" id="UP001146793">
    <property type="component" value="Unassembled WGS sequence"/>
</dbReference>
<evidence type="ECO:0000256" key="1">
    <source>
        <dbReference type="ARBA" id="ARBA00004141"/>
    </source>
</evidence>
<feature type="transmembrane region" description="Helical" evidence="8">
    <location>
        <begin position="318"/>
        <end position="338"/>
    </location>
</feature>
<dbReference type="AlphaFoldDB" id="A0AAV8A8I6"/>
<evidence type="ECO:0000256" key="8">
    <source>
        <dbReference type="RuleBase" id="RU079119"/>
    </source>
</evidence>
<protein>
    <recommendedName>
        <fullName evidence="8">Palmitoyltransferase</fullName>
        <ecNumber evidence="8">2.3.1.225</ecNumber>
    </recommendedName>
</protein>
<dbReference type="GO" id="GO:0016020">
    <property type="term" value="C:membrane"/>
    <property type="evidence" value="ECO:0007669"/>
    <property type="project" value="UniProtKB-SubCell"/>
</dbReference>
<evidence type="ECO:0000256" key="4">
    <source>
        <dbReference type="ARBA" id="ARBA00022989"/>
    </source>
</evidence>
<feature type="repeat" description="ANK" evidence="7">
    <location>
        <begin position="178"/>
        <end position="210"/>
    </location>
</feature>
<dbReference type="PROSITE" id="PS50297">
    <property type="entry name" value="ANK_REP_REGION"/>
    <property type="match status" value="3"/>
</dbReference>
<feature type="repeat" description="ANK" evidence="7">
    <location>
        <begin position="145"/>
        <end position="177"/>
    </location>
</feature>
<dbReference type="SMART" id="SM00248">
    <property type="entry name" value="ANK"/>
    <property type="match status" value="7"/>
</dbReference>
<dbReference type="Pfam" id="PF12796">
    <property type="entry name" value="Ank_2"/>
    <property type="match status" value="1"/>
</dbReference>
<accession>A0AAV8A8I6</accession>
<comment type="domain">
    <text evidence="8">The DHHC domain is required for palmitoyltransferase activity.</text>
</comment>
<dbReference type="EC" id="2.3.1.225" evidence="8"/>
<evidence type="ECO:0000313" key="12">
    <source>
        <dbReference type="Proteomes" id="UP001146793"/>
    </source>
</evidence>
<evidence type="ECO:0000256" key="2">
    <source>
        <dbReference type="ARBA" id="ARBA00022692"/>
    </source>
</evidence>
<evidence type="ECO:0000256" key="3">
    <source>
        <dbReference type="ARBA" id="ARBA00022737"/>
    </source>
</evidence>
<feature type="transmembrane region" description="Helical" evidence="8">
    <location>
        <begin position="350"/>
        <end position="371"/>
    </location>
</feature>
<dbReference type="PROSITE" id="PS50088">
    <property type="entry name" value="ANK_REPEAT"/>
    <property type="match status" value="3"/>
</dbReference>
<feature type="transmembrane region" description="Helical" evidence="8">
    <location>
        <begin position="259"/>
        <end position="279"/>
    </location>
</feature>
<evidence type="ECO:0000259" key="10">
    <source>
        <dbReference type="Pfam" id="PF01529"/>
    </source>
</evidence>
<dbReference type="Pfam" id="PF13637">
    <property type="entry name" value="Ank_4"/>
    <property type="match status" value="1"/>
</dbReference>
<feature type="repeat" description="ANK" evidence="7">
    <location>
        <begin position="73"/>
        <end position="105"/>
    </location>
</feature>
<feature type="transmembrane region" description="Helical" evidence="8">
    <location>
        <begin position="444"/>
        <end position="466"/>
    </location>
</feature>
<evidence type="ECO:0000256" key="7">
    <source>
        <dbReference type="PROSITE-ProRule" id="PRU00023"/>
    </source>
</evidence>
<dbReference type="Gene3D" id="1.25.40.20">
    <property type="entry name" value="Ankyrin repeat-containing domain"/>
    <property type="match status" value="2"/>
</dbReference>
<dbReference type="PROSITE" id="PS50216">
    <property type="entry name" value="DHHC"/>
    <property type="match status" value="1"/>
</dbReference>
<feature type="transmembrane region" description="Helical" evidence="8">
    <location>
        <begin position="285"/>
        <end position="306"/>
    </location>
</feature>
<dbReference type="InterPro" id="IPR036770">
    <property type="entry name" value="Ankyrin_rpt-contain_sf"/>
</dbReference>
<dbReference type="PANTHER" id="PTHR24161:SF85">
    <property type="entry name" value="PALMITOYLTRANSFERASE HIP14"/>
    <property type="match status" value="1"/>
</dbReference>
<keyword evidence="9" id="KW-0175">Coiled coil</keyword>
<keyword evidence="8" id="KW-0808">Transferase</keyword>
<comment type="similarity">
    <text evidence="8">Belongs to the DHHC palmitoyltransferase family.</text>
</comment>
<feature type="coiled-coil region" evidence="9">
    <location>
        <begin position="11"/>
        <end position="38"/>
    </location>
</feature>
<dbReference type="EMBL" id="JANTQA010000012">
    <property type="protein sequence ID" value="KAJ3450148.1"/>
    <property type="molecule type" value="Genomic_DNA"/>
</dbReference>
<proteinExistence type="inferred from homology"/>
<organism evidence="11 12">
    <name type="scientific">Anaeramoeba flamelloides</name>
    <dbReference type="NCBI Taxonomy" id="1746091"/>
    <lineage>
        <taxon>Eukaryota</taxon>
        <taxon>Metamonada</taxon>
        <taxon>Anaeramoebidae</taxon>
        <taxon>Anaeramoeba</taxon>
    </lineage>
</organism>
<evidence type="ECO:0000256" key="9">
    <source>
        <dbReference type="SAM" id="Coils"/>
    </source>
</evidence>
<name>A0AAV8A8I6_9EUKA</name>
<comment type="subcellular location">
    <subcellularLocation>
        <location evidence="1">Membrane</location>
        <topology evidence="1">Multi-pass membrane protein</topology>
    </subcellularLocation>
</comment>
<reference evidence="11" key="1">
    <citation type="submission" date="2022-08" db="EMBL/GenBank/DDBJ databases">
        <title>Novel sulphate-reducing endosymbionts in the free-living metamonad Anaeramoeba.</title>
        <authorList>
            <person name="Jerlstrom-Hultqvist J."/>
            <person name="Cepicka I."/>
            <person name="Gallot-Lavallee L."/>
            <person name="Salas-Leiva D."/>
            <person name="Curtis B.A."/>
            <person name="Zahonova K."/>
            <person name="Pipaliya S."/>
            <person name="Dacks J."/>
            <person name="Roger A.J."/>
        </authorList>
    </citation>
    <scope>NUCLEOTIDE SEQUENCE</scope>
    <source>
        <strain evidence="11">Busselton2</strain>
    </source>
</reference>
<comment type="catalytic activity">
    <reaction evidence="8">
        <text>L-cysteinyl-[protein] + hexadecanoyl-CoA = S-hexadecanoyl-L-cysteinyl-[protein] + CoA</text>
        <dbReference type="Rhea" id="RHEA:36683"/>
        <dbReference type="Rhea" id="RHEA-COMP:10131"/>
        <dbReference type="Rhea" id="RHEA-COMP:11032"/>
        <dbReference type="ChEBI" id="CHEBI:29950"/>
        <dbReference type="ChEBI" id="CHEBI:57287"/>
        <dbReference type="ChEBI" id="CHEBI:57379"/>
        <dbReference type="ChEBI" id="CHEBI:74151"/>
        <dbReference type="EC" id="2.3.1.225"/>
    </reaction>
</comment>
<evidence type="ECO:0000313" key="11">
    <source>
        <dbReference type="EMBL" id="KAJ3450148.1"/>
    </source>
</evidence>
<comment type="caution">
    <text evidence="11">The sequence shown here is derived from an EMBL/GenBank/DDBJ whole genome shotgun (WGS) entry which is preliminary data.</text>
</comment>
<keyword evidence="4 8" id="KW-1133">Transmembrane helix</keyword>
<dbReference type="Pfam" id="PF01529">
    <property type="entry name" value="DHHC"/>
    <property type="match status" value="1"/>
</dbReference>
<evidence type="ECO:0000256" key="5">
    <source>
        <dbReference type="ARBA" id="ARBA00023043"/>
    </source>
</evidence>
<sequence length="586" mass="67281">MYTENDHLLVYQTENNNLDKVKDLIENKNANVDVADQDGFTPAHLACSSRIDESLLVYLLKQDPNLDVHTTTTGVTPLIIASALGNLPKVRLLLDNGADIALGDISSQSSCLHYTAQENKMLALHYLLNCTEGKKSFNINFRNISGQAPLHWACTSNSIKTCEYLVRNRADINLQDNDGKTPSHLAAANNSFEALQLLVLSGCDLSIVDNDGKSIFQSAQEHKSKDCVEYLQRIISKHGDSGLYPFSETNRKVREFERAYTVGFYFYPTVVSLLFAGLFHMFNFYFALFLVAVVSLLIYNFIQWPVILMKKLRSPGPFGMTSCVAVCSSLVFLLKVVPRLWIKNGINLKVMLILMLLADFFMLFQLFLSYYKEPGYLHLPSISADRFLQEVKSGMTPDQFCTTCQIRKPLRAKHDKYSNKCVACFDHFCPWTGSTIGDCNGINLFLFVVFAILTTLLFIYCTHLLYQPDSFLRLLPIIYEKSKIHFVFFVESLFFLYFETKILFERIKRISSNLTPNEQFNYLRYPYLTDQNGLLSNPFDLGLKKNWMQYFKIDYHIDWYRITSLQQVDEIPLNIQQNQEIDILDI</sequence>
<dbReference type="SUPFAM" id="SSF48403">
    <property type="entry name" value="Ankyrin repeat"/>
    <property type="match status" value="1"/>
</dbReference>
<keyword evidence="5 7" id="KW-0040">ANK repeat</keyword>
<dbReference type="InterPro" id="IPR002110">
    <property type="entry name" value="Ankyrin_rpt"/>
</dbReference>